<keyword evidence="8 17" id="KW-0812">Transmembrane</keyword>
<evidence type="ECO:0000256" key="14">
    <source>
        <dbReference type="ARBA" id="ARBA00023128"/>
    </source>
</evidence>
<dbReference type="EC" id="7.1.1.2" evidence="4 17"/>
<feature type="transmembrane region" description="Helical" evidence="17">
    <location>
        <begin position="266"/>
        <end position="289"/>
    </location>
</feature>
<keyword evidence="7 17" id="KW-0679">Respiratory chain</keyword>
<feature type="transmembrane region" description="Helical" evidence="17">
    <location>
        <begin position="295"/>
        <end position="316"/>
    </location>
</feature>
<geneLocation type="mitochondrion" evidence="19"/>
<feature type="transmembrane region" description="Helical" evidence="17">
    <location>
        <begin position="241"/>
        <end position="259"/>
    </location>
</feature>
<dbReference type="PANTHER" id="PTHR43507">
    <property type="entry name" value="NADH-UBIQUINONE OXIDOREDUCTASE CHAIN 4"/>
    <property type="match status" value="1"/>
</dbReference>
<dbReference type="InterPro" id="IPR003918">
    <property type="entry name" value="NADH_UbQ_OxRdtase"/>
</dbReference>
<feature type="transmembrane region" description="Helical" evidence="17">
    <location>
        <begin position="28"/>
        <end position="49"/>
    </location>
</feature>
<keyword evidence="9" id="KW-1278">Translocase</keyword>
<evidence type="ECO:0000256" key="3">
    <source>
        <dbReference type="ARBA" id="ARBA00009025"/>
    </source>
</evidence>
<dbReference type="PANTHER" id="PTHR43507:SF20">
    <property type="entry name" value="NADH-UBIQUINONE OXIDOREDUCTASE CHAIN 4"/>
    <property type="match status" value="1"/>
</dbReference>
<keyword evidence="15 17" id="KW-0472">Membrane</keyword>
<reference evidence="19" key="1">
    <citation type="submission" date="2021-11" db="EMBL/GenBank/DDBJ databases">
        <authorList>
            <person name="Ge X.-Y."/>
            <person name="Peng L."/>
            <person name="Sun C.-H."/>
            <person name="Wang B.-X."/>
        </authorList>
    </citation>
    <scope>NUCLEOTIDE SEQUENCE</scope>
</reference>
<proteinExistence type="inferred from homology"/>
<dbReference type="GO" id="GO:0042773">
    <property type="term" value="P:ATP synthesis coupled electron transport"/>
    <property type="evidence" value="ECO:0007669"/>
    <property type="project" value="InterPro"/>
</dbReference>
<evidence type="ECO:0000256" key="15">
    <source>
        <dbReference type="ARBA" id="ARBA00023136"/>
    </source>
</evidence>
<keyword evidence="6 17" id="KW-0813">Transport</keyword>
<feature type="transmembrane region" description="Helical" evidence="17">
    <location>
        <begin position="211"/>
        <end position="235"/>
    </location>
</feature>
<dbReference type="GeneID" id="77426345"/>
<feature type="transmembrane region" description="Helical" evidence="17">
    <location>
        <begin position="81"/>
        <end position="100"/>
    </location>
</feature>
<sequence length="440" mass="51603">MLMIILLLNITNLYFYKFQFLNNFKSQFFFFFFFFLNVNLGFMFFNITSVFGMDMYSYGLMLLSIWICLLNMMVSMNFFSFNKLFMLNNFILMIILLMMFSMMNLFYFYILFESSLLPIILMIIGWGNQVDRIQAGIYLLFYTLLFSMPMLICIMKIKIIMFTMIMNLIDNMNMLMIYLILMLSFLVKMPMYFIHLWLLKAHTEAPLGGSMILAGILLKMGGYGIMRIMKFLIYFSLKLNFIWMVISIMGGFYMSLMCIIQLDMKLLIACSSVVHMSLVIFGLLTMFNWGFSGGYILMIGHGLSSSGLFILVNYYYNLFFSRSLLINKGLMSMFPILSLWWFLMLSSNMAAPPSLNLLGEVSLINVILNWSNLNLLLLMLISFFSVVYSLYIYTFSQHGKFLNGILISLIMSYKDFLILIMHWLPMNLLILKVDFMFLIV</sequence>
<keyword evidence="11 17" id="KW-1133">Transmembrane helix</keyword>
<evidence type="ECO:0000256" key="2">
    <source>
        <dbReference type="ARBA" id="ARBA00004225"/>
    </source>
</evidence>
<feature type="transmembrane region" description="Helical" evidence="17">
    <location>
        <begin position="139"/>
        <end position="169"/>
    </location>
</feature>
<dbReference type="GO" id="GO:0015990">
    <property type="term" value="P:electron transport coupled proton transport"/>
    <property type="evidence" value="ECO:0007669"/>
    <property type="project" value="TreeGrafter"/>
</dbReference>
<feature type="transmembrane region" description="Helical" evidence="17">
    <location>
        <begin position="175"/>
        <end position="199"/>
    </location>
</feature>
<comment type="function">
    <text evidence="1">Core subunit of the mitochondrial membrane respiratory chain NADH dehydrogenase (Complex I) that is believed to belong to the minimal assembly required for catalysis. Complex I functions in the transfer of electrons from NADH to the respiratory chain. The immediate electron acceptor for the enzyme is believed to be ubiquinone.</text>
</comment>
<evidence type="ECO:0000256" key="7">
    <source>
        <dbReference type="ARBA" id="ARBA00022660"/>
    </source>
</evidence>
<feature type="transmembrane region" description="Helical" evidence="17">
    <location>
        <begin position="55"/>
        <end position="74"/>
    </location>
</feature>
<evidence type="ECO:0000256" key="4">
    <source>
        <dbReference type="ARBA" id="ARBA00012944"/>
    </source>
</evidence>
<organism evidence="19">
    <name type="scientific">Plectrocnemia tortosa</name>
    <dbReference type="NCBI Taxonomy" id="623669"/>
    <lineage>
        <taxon>Eukaryota</taxon>
        <taxon>Metazoa</taxon>
        <taxon>Ecdysozoa</taxon>
        <taxon>Arthropoda</taxon>
        <taxon>Hexapoda</taxon>
        <taxon>Insecta</taxon>
        <taxon>Pterygota</taxon>
        <taxon>Neoptera</taxon>
        <taxon>Endopterygota</taxon>
        <taxon>Trichoptera</taxon>
        <taxon>Annulipalpia</taxon>
        <taxon>Psychomyioidea</taxon>
        <taxon>Polycentropodidae</taxon>
        <taxon>Polycentropodinae</taxon>
        <taxon>Plectrocnemia</taxon>
    </lineage>
</organism>
<comment type="catalytic activity">
    <reaction evidence="16 17">
        <text>a ubiquinone + NADH + 5 H(+)(in) = a ubiquinol + NAD(+) + 4 H(+)(out)</text>
        <dbReference type="Rhea" id="RHEA:29091"/>
        <dbReference type="Rhea" id="RHEA-COMP:9565"/>
        <dbReference type="Rhea" id="RHEA-COMP:9566"/>
        <dbReference type="ChEBI" id="CHEBI:15378"/>
        <dbReference type="ChEBI" id="CHEBI:16389"/>
        <dbReference type="ChEBI" id="CHEBI:17976"/>
        <dbReference type="ChEBI" id="CHEBI:57540"/>
        <dbReference type="ChEBI" id="CHEBI:57945"/>
        <dbReference type="EC" id="7.1.1.2"/>
    </reaction>
</comment>
<evidence type="ECO:0000256" key="6">
    <source>
        <dbReference type="ARBA" id="ARBA00022448"/>
    </source>
</evidence>
<evidence type="ECO:0000259" key="18">
    <source>
        <dbReference type="Pfam" id="PF00361"/>
    </source>
</evidence>
<dbReference type="InterPro" id="IPR001750">
    <property type="entry name" value="ND/Mrp_TM"/>
</dbReference>
<accession>A0A9E8LP66</accession>
<keyword evidence="13 17" id="KW-0830">Ubiquinone</keyword>
<dbReference type="EMBL" id="OL678041">
    <property type="protein sequence ID" value="UZZ44270.1"/>
    <property type="molecule type" value="Genomic_DNA"/>
</dbReference>
<comment type="subcellular location">
    <subcellularLocation>
        <location evidence="2 17">Mitochondrion membrane</location>
        <topology evidence="2 17">Multi-pass membrane protein</topology>
    </subcellularLocation>
</comment>
<evidence type="ECO:0000256" key="12">
    <source>
        <dbReference type="ARBA" id="ARBA00023027"/>
    </source>
</evidence>
<evidence type="ECO:0000313" key="19">
    <source>
        <dbReference type="EMBL" id="UZZ44270.1"/>
    </source>
</evidence>
<evidence type="ECO:0000256" key="17">
    <source>
        <dbReference type="RuleBase" id="RU003297"/>
    </source>
</evidence>
<dbReference type="RefSeq" id="YP_010586469.1">
    <property type="nucleotide sequence ID" value="NC_069277.1"/>
</dbReference>
<protein>
    <recommendedName>
        <fullName evidence="5 17">NADH-ubiquinone oxidoreductase chain 4</fullName>
        <ecNumber evidence="4 17">7.1.1.2</ecNumber>
    </recommendedName>
</protein>
<feature type="domain" description="NADH:quinone oxidoreductase/Mrp antiporter transmembrane" evidence="18">
    <location>
        <begin position="103"/>
        <end position="383"/>
    </location>
</feature>
<evidence type="ECO:0000256" key="16">
    <source>
        <dbReference type="ARBA" id="ARBA00049551"/>
    </source>
</evidence>
<name>A0A9E8LP66_9NEOP</name>
<dbReference type="PRINTS" id="PR01437">
    <property type="entry name" value="NUOXDRDTASE4"/>
</dbReference>
<dbReference type="GO" id="GO:0031966">
    <property type="term" value="C:mitochondrial membrane"/>
    <property type="evidence" value="ECO:0007669"/>
    <property type="project" value="UniProtKB-SubCell"/>
</dbReference>
<comment type="function">
    <text evidence="17">Core subunit of the mitochondrial membrane respiratory chain NADH dehydrogenase (Complex I) which catalyzes electron transfer from NADH through the respiratory chain, using ubiquinone as an electron acceptor. Essential for the catalytic activity and assembly of complex I.</text>
</comment>
<feature type="transmembrane region" description="Helical" evidence="17">
    <location>
        <begin position="375"/>
        <end position="395"/>
    </location>
</feature>
<dbReference type="GO" id="GO:0003954">
    <property type="term" value="F:NADH dehydrogenase activity"/>
    <property type="evidence" value="ECO:0007669"/>
    <property type="project" value="TreeGrafter"/>
</dbReference>
<evidence type="ECO:0000256" key="11">
    <source>
        <dbReference type="ARBA" id="ARBA00022989"/>
    </source>
</evidence>
<keyword evidence="10 17" id="KW-0249">Electron transport</keyword>
<dbReference type="GO" id="GO:0008137">
    <property type="term" value="F:NADH dehydrogenase (ubiquinone) activity"/>
    <property type="evidence" value="ECO:0007669"/>
    <property type="project" value="UniProtKB-UniRule"/>
</dbReference>
<keyword evidence="12 17" id="KW-0520">NAD</keyword>
<comment type="similarity">
    <text evidence="3 17">Belongs to the complex I subunit 4 family.</text>
</comment>
<evidence type="ECO:0000256" key="1">
    <source>
        <dbReference type="ARBA" id="ARBA00003257"/>
    </source>
</evidence>
<evidence type="ECO:0000256" key="8">
    <source>
        <dbReference type="ARBA" id="ARBA00022692"/>
    </source>
</evidence>
<evidence type="ECO:0000256" key="10">
    <source>
        <dbReference type="ARBA" id="ARBA00022982"/>
    </source>
</evidence>
<dbReference type="AlphaFoldDB" id="A0A9E8LP66"/>
<keyword evidence="14 17" id="KW-0496">Mitochondrion</keyword>
<gene>
    <name evidence="19" type="primary">ND4</name>
</gene>
<evidence type="ECO:0000256" key="13">
    <source>
        <dbReference type="ARBA" id="ARBA00023075"/>
    </source>
</evidence>
<dbReference type="GO" id="GO:0048039">
    <property type="term" value="F:ubiquinone binding"/>
    <property type="evidence" value="ECO:0007669"/>
    <property type="project" value="TreeGrafter"/>
</dbReference>
<feature type="transmembrane region" description="Helical" evidence="17">
    <location>
        <begin position="106"/>
        <end position="127"/>
    </location>
</feature>
<dbReference type="Pfam" id="PF00361">
    <property type="entry name" value="Proton_antipo_M"/>
    <property type="match status" value="1"/>
</dbReference>
<evidence type="ECO:0000256" key="5">
    <source>
        <dbReference type="ARBA" id="ARBA00021006"/>
    </source>
</evidence>
<reference evidence="19" key="2">
    <citation type="journal article" date="2022" name="Syst. Entomol.">
        <title>Massive gene rearrangements of mitochondrial genomes and implications for the phylogeny of Trichoptera (Insecta).</title>
        <authorList>
            <person name="Ge X."/>
            <person name="Peng L."/>
            <person name="Vogler A.P."/>
            <person name="Morse J.C."/>
            <person name="Yang L."/>
            <person name="Sun C."/>
            <person name="Wang B."/>
        </authorList>
    </citation>
    <scope>NUCLEOTIDE SEQUENCE</scope>
</reference>
<dbReference type="CTD" id="4538"/>
<evidence type="ECO:0000256" key="9">
    <source>
        <dbReference type="ARBA" id="ARBA00022967"/>
    </source>
</evidence>